<dbReference type="PANTHER" id="PTHR33481:SF1">
    <property type="entry name" value="ENDONUCLEASE_EXONUCLEASE_PHOSPHATASE DOMAIN-CONTAINING PROTEIN-RELATED"/>
    <property type="match status" value="1"/>
</dbReference>
<evidence type="ECO:0000313" key="3">
    <source>
        <dbReference type="Proteomes" id="UP000735302"/>
    </source>
</evidence>
<proteinExistence type="predicted"/>
<feature type="compositionally biased region" description="Polar residues" evidence="1">
    <location>
        <begin position="330"/>
        <end position="348"/>
    </location>
</feature>
<evidence type="ECO:0000313" key="2">
    <source>
        <dbReference type="EMBL" id="GFN87431.1"/>
    </source>
</evidence>
<dbReference type="Proteomes" id="UP000735302">
    <property type="component" value="Unassembled WGS sequence"/>
</dbReference>
<dbReference type="GO" id="GO:0003964">
    <property type="term" value="F:RNA-directed DNA polymerase activity"/>
    <property type="evidence" value="ECO:0007669"/>
    <property type="project" value="UniProtKB-KW"/>
</dbReference>
<sequence>MYKQCSKVGLREQFQIFDFENHLCHFHKEFSTEPALHLDCQPIPVKGEAKFLGVVFDSKLPFSSHVKYIKKKCLKTLNLLRVIGHTDWGAERATFLKLYCTLVQSKIDYGSIVYGSLKTHVLRALDSIHHQGLRIAPGSFRTSPIKSLYTEAGEPSLEHWRIKLAFNYVLKLKSLPRNPCHDVVFETLLSDFSADTKSGPNLVASTFERIKNAKINIHLSLTLRSIDSESTLLDGVDKSVPSSTAEVPDSPQLNACDESQAANSEQLNVTGKMQTTTNYEHSLSEDLLAGEEENFKASYTDDDDDDDEDHITVTLSNTSTSTPTIYTSSRDYGTSSKIEIGETNNVQVTEADDDDDLSNLDPGPALDFIEEEPQV</sequence>
<dbReference type="EMBL" id="BLXT01001714">
    <property type="protein sequence ID" value="GFN87431.1"/>
    <property type="molecule type" value="Genomic_DNA"/>
</dbReference>
<evidence type="ECO:0000256" key="1">
    <source>
        <dbReference type="SAM" id="MobiDB-lite"/>
    </source>
</evidence>
<reference evidence="2 3" key="1">
    <citation type="journal article" date="2021" name="Elife">
        <title>Chloroplast acquisition without the gene transfer in kleptoplastic sea slugs, Plakobranchus ocellatus.</title>
        <authorList>
            <person name="Maeda T."/>
            <person name="Takahashi S."/>
            <person name="Yoshida T."/>
            <person name="Shimamura S."/>
            <person name="Takaki Y."/>
            <person name="Nagai Y."/>
            <person name="Toyoda A."/>
            <person name="Suzuki Y."/>
            <person name="Arimoto A."/>
            <person name="Ishii H."/>
            <person name="Satoh N."/>
            <person name="Nishiyama T."/>
            <person name="Hasebe M."/>
            <person name="Maruyama T."/>
            <person name="Minagawa J."/>
            <person name="Obokata J."/>
            <person name="Shigenobu S."/>
        </authorList>
    </citation>
    <scope>NUCLEOTIDE SEQUENCE [LARGE SCALE GENOMIC DNA]</scope>
</reference>
<gene>
    <name evidence="2" type="ORF">PoB_001393700</name>
</gene>
<protein>
    <submittedName>
        <fullName evidence="2">RNA-directed DNA polymerase from mobile element jockey</fullName>
    </submittedName>
</protein>
<keyword evidence="2" id="KW-0548">Nucleotidyltransferase</keyword>
<feature type="region of interest" description="Disordered" evidence="1">
    <location>
        <begin position="318"/>
        <end position="375"/>
    </location>
</feature>
<keyword evidence="2" id="KW-0808">Transferase</keyword>
<comment type="caution">
    <text evidence="2">The sequence shown here is derived from an EMBL/GenBank/DDBJ whole genome shotgun (WGS) entry which is preliminary data.</text>
</comment>
<dbReference type="PANTHER" id="PTHR33481">
    <property type="entry name" value="REVERSE TRANSCRIPTASE"/>
    <property type="match status" value="1"/>
</dbReference>
<feature type="compositionally biased region" description="Low complexity" evidence="1">
    <location>
        <begin position="318"/>
        <end position="329"/>
    </location>
</feature>
<name>A0AAV3YYN4_9GAST</name>
<organism evidence="2 3">
    <name type="scientific">Plakobranchus ocellatus</name>
    <dbReference type="NCBI Taxonomy" id="259542"/>
    <lineage>
        <taxon>Eukaryota</taxon>
        <taxon>Metazoa</taxon>
        <taxon>Spiralia</taxon>
        <taxon>Lophotrochozoa</taxon>
        <taxon>Mollusca</taxon>
        <taxon>Gastropoda</taxon>
        <taxon>Heterobranchia</taxon>
        <taxon>Euthyneura</taxon>
        <taxon>Panpulmonata</taxon>
        <taxon>Sacoglossa</taxon>
        <taxon>Placobranchoidea</taxon>
        <taxon>Plakobranchidae</taxon>
        <taxon>Plakobranchus</taxon>
    </lineage>
</organism>
<dbReference type="AlphaFoldDB" id="A0AAV3YYN4"/>
<accession>A0AAV3YYN4</accession>
<keyword evidence="3" id="KW-1185">Reference proteome</keyword>
<keyword evidence="2" id="KW-0695">RNA-directed DNA polymerase</keyword>